<protein>
    <submittedName>
        <fullName evidence="1">Uncharacterized protein</fullName>
    </submittedName>
</protein>
<reference evidence="1" key="1">
    <citation type="submission" date="2022-03" db="EMBL/GenBank/DDBJ databases">
        <title>Draft Genome Sequence of Firmicute Strain S0AB, a Heterotrophic Iron/Sulfur-Oxidizing Extreme Acidophile.</title>
        <authorList>
            <person name="Vergara E."/>
            <person name="Pakostova E."/>
            <person name="Johnson D.B."/>
            <person name="Holmes D.S."/>
        </authorList>
    </citation>
    <scope>NUCLEOTIDE SEQUENCE</scope>
    <source>
        <strain evidence="1">S0AB</strain>
    </source>
</reference>
<accession>A0A9X1V8N2</accession>
<evidence type="ECO:0000313" key="2">
    <source>
        <dbReference type="Proteomes" id="UP001139263"/>
    </source>
</evidence>
<keyword evidence="2" id="KW-1185">Reference proteome</keyword>
<organism evidence="1 2">
    <name type="scientific">Sulfoacidibacillus ferrooxidans</name>
    <dbReference type="NCBI Taxonomy" id="2005001"/>
    <lineage>
        <taxon>Bacteria</taxon>
        <taxon>Bacillati</taxon>
        <taxon>Bacillota</taxon>
        <taxon>Bacilli</taxon>
        <taxon>Bacillales</taxon>
        <taxon>Alicyclobacillaceae</taxon>
        <taxon>Sulfoacidibacillus</taxon>
    </lineage>
</organism>
<name>A0A9X1V8N2_9BACL</name>
<dbReference type="AlphaFoldDB" id="A0A9X1V8N2"/>
<comment type="caution">
    <text evidence="1">The sequence shown here is derived from an EMBL/GenBank/DDBJ whole genome shotgun (WGS) entry which is preliminary data.</text>
</comment>
<dbReference type="EMBL" id="JALBUF010000003">
    <property type="protein sequence ID" value="MCI0183167.1"/>
    <property type="molecule type" value="Genomic_DNA"/>
</dbReference>
<gene>
    <name evidence="1" type="ORF">MM817_01437</name>
</gene>
<sequence length="93" mass="9596">MQRQSAREDILAAYNLAHAGMESEMAVLFSGGSTMLQSVPGYGGDYSATIIGSSQGPVVEIQTQGITADGATSSITANVNTVTHSVLSWSSMP</sequence>
<proteinExistence type="predicted"/>
<dbReference type="RefSeq" id="WP_241713064.1">
    <property type="nucleotide sequence ID" value="NZ_JALBUF010000003.1"/>
</dbReference>
<evidence type="ECO:0000313" key="1">
    <source>
        <dbReference type="EMBL" id="MCI0183167.1"/>
    </source>
</evidence>
<dbReference type="Proteomes" id="UP001139263">
    <property type="component" value="Unassembled WGS sequence"/>
</dbReference>